<evidence type="ECO:0000313" key="2">
    <source>
        <dbReference type="EMBL" id="KAB2617080.1"/>
    </source>
</evidence>
<gene>
    <name evidence="2" type="ORF">D8674_012949</name>
</gene>
<name>A0A5N5GV79_9ROSA</name>
<accession>A0A5N5GV79</accession>
<keyword evidence="3" id="KW-1185">Reference proteome</keyword>
<feature type="compositionally biased region" description="Polar residues" evidence="1">
    <location>
        <begin position="55"/>
        <end position="65"/>
    </location>
</feature>
<comment type="caution">
    <text evidence="2">The sequence shown here is derived from an EMBL/GenBank/DDBJ whole genome shotgun (WGS) entry which is preliminary data.</text>
</comment>
<evidence type="ECO:0000313" key="3">
    <source>
        <dbReference type="Proteomes" id="UP000327157"/>
    </source>
</evidence>
<reference evidence="2 3" key="3">
    <citation type="submission" date="2019-11" db="EMBL/GenBank/DDBJ databases">
        <title>A de novo genome assembly of a pear dwarfing rootstock.</title>
        <authorList>
            <person name="Wang F."/>
            <person name="Wang J."/>
            <person name="Li S."/>
            <person name="Zhang Y."/>
            <person name="Fang M."/>
            <person name="Ma L."/>
            <person name="Zhao Y."/>
            <person name="Jiang S."/>
        </authorList>
    </citation>
    <scope>NUCLEOTIDE SEQUENCE [LARGE SCALE GENOMIC DNA]</scope>
    <source>
        <strain evidence="2">S2</strain>
        <tissue evidence="2">Leaf</tissue>
    </source>
</reference>
<reference evidence="3" key="2">
    <citation type="submission" date="2019-10" db="EMBL/GenBank/DDBJ databases">
        <title>A de novo genome assembly of a pear dwarfing rootstock.</title>
        <authorList>
            <person name="Wang F."/>
            <person name="Wang J."/>
            <person name="Li S."/>
            <person name="Zhang Y."/>
            <person name="Fang M."/>
            <person name="Ma L."/>
            <person name="Zhao Y."/>
            <person name="Jiang S."/>
        </authorList>
    </citation>
    <scope>NUCLEOTIDE SEQUENCE [LARGE SCALE GENOMIC DNA]</scope>
</reference>
<protein>
    <submittedName>
        <fullName evidence="2">Uncharacterized protein</fullName>
    </submittedName>
</protein>
<dbReference type="Proteomes" id="UP000327157">
    <property type="component" value="Chromosome 15"/>
</dbReference>
<organism evidence="2 3">
    <name type="scientific">Pyrus ussuriensis x Pyrus communis</name>
    <dbReference type="NCBI Taxonomy" id="2448454"/>
    <lineage>
        <taxon>Eukaryota</taxon>
        <taxon>Viridiplantae</taxon>
        <taxon>Streptophyta</taxon>
        <taxon>Embryophyta</taxon>
        <taxon>Tracheophyta</taxon>
        <taxon>Spermatophyta</taxon>
        <taxon>Magnoliopsida</taxon>
        <taxon>eudicotyledons</taxon>
        <taxon>Gunneridae</taxon>
        <taxon>Pentapetalae</taxon>
        <taxon>rosids</taxon>
        <taxon>fabids</taxon>
        <taxon>Rosales</taxon>
        <taxon>Rosaceae</taxon>
        <taxon>Amygdaloideae</taxon>
        <taxon>Maleae</taxon>
        <taxon>Pyrus</taxon>
    </lineage>
</organism>
<dbReference type="EMBL" id="SMOL01000401">
    <property type="protein sequence ID" value="KAB2617080.1"/>
    <property type="molecule type" value="Genomic_DNA"/>
</dbReference>
<feature type="region of interest" description="Disordered" evidence="1">
    <location>
        <begin position="30"/>
        <end position="67"/>
    </location>
</feature>
<evidence type="ECO:0000256" key="1">
    <source>
        <dbReference type="SAM" id="MobiDB-lite"/>
    </source>
</evidence>
<dbReference type="AlphaFoldDB" id="A0A5N5GV79"/>
<sequence>MKCMAIIVAYNCYSFDQEFRGKIFGEFSKSEKKRKTSDGDDANADNKEQGKAQKKTASPAVSKQTEYFDILDSSEREKNVDPDLKDDNFSVVASIIIAIVLLPEPSLDKSLIMHGGGVVEETVGTPSCVAFSPAEHHETIALPALGSKSSSVFHSQLTT</sequence>
<proteinExistence type="predicted"/>
<reference evidence="2 3" key="1">
    <citation type="submission" date="2019-09" db="EMBL/GenBank/DDBJ databases">
        <authorList>
            <person name="Ou C."/>
        </authorList>
    </citation>
    <scope>NUCLEOTIDE SEQUENCE [LARGE SCALE GENOMIC DNA]</scope>
    <source>
        <strain evidence="2">S2</strain>
        <tissue evidence="2">Leaf</tissue>
    </source>
</reference>